<evidence type="ECO:0000259" key="3">
    <source>
        <dbReference type="Pfam" id="PF08240"/>
    </source>
</evidence>
<proteinExistence type="predicted"/>
<feature type="domain" description="Alcohol dehydrogenase-like C-terminal" evidence="2">
    <location>
        <begin position="201"/>
        <end position="334"/>
    </location>
</feature>
<dbReference type="Gene3D" id="3.40.50.720">
    <property type="entry name" value="NAD(P)-binding Rossmann-like Domain"/>
    <property type="match status" value="1"/>
</dbReference>
<dbReference type="AlphaFoldDB" id="A0A6J6U8I2"/>
<reference evidence="4" key="1">
    <citation type="submission" date="2020-05" db="EMBL/GenBank/DDBJ databases">
        <authorList>
            <person name="Chiriac C."/>
            <person name="Salcher M."/>
            <person name="Ghai R."/>
            <person name="Kavagutti S V."/>
        </authorList>
    </citation>
    <scope>NUCLEOTIDE SEQUENCE</scope>
</reference>
<evidence type="ECO:0000313" key="6">
    <source>
        <dbReference type="EMBL" id="CAB4902490.1"/>
    </source>
</evidence>
<name>A0A6J6U8I2_9ZZZZ</name>
<feature type="domain" description="Alcohol dehydrogenase-like N-terminal" evidence="3">
    <location>
        <begin position="46"/>
        <end position="166"/>
    </location>
</feature>
<dbReference type="Pfam" id="PF08240">
    <property type="entry name" value="ADH_N"/>
    <property type="match status" value="1"/>
</dbReference>
<accession>A0A6J6U8I2</accession>
<evidence type="ECO:0000313" key="4">
    <source>
        <dbReference type="EMBL" id="CAB4756190.1"/>
    </source>
</evidence>
<dbReference type="PANTHER" id="PTHR43401">
    <property type="entry name" value="L-THREONINE 3-DEHYDROGENASE"/>
    <property type="match status" value="1"/>
</dbReference>
<dbReference type="InterPro" id="IPR013154">
    <property type="entry name" value="ADH-like_N"/>
</dbReference>
<dbReference type="Gene3D" id="3.90.180.10">
    <property type="entry name" value="Medium-chain alcohol dehydrogenases, catalytic domain"/>
    <property type="match status" value="1"/>
</dbReference>
<evidence type="ECO:0000259" key="2">
    <source>
        <dbReference type="Pfam" id="PF00107"/>
    </source>
</evidence>
<organism evidence="4">
    <name type="scientific">freshwater metagenome</name>
    <dbReference type="NCBI Taxonomy" id="449393"/>
    <lineage>
        <taxon>unclassified sequences</taxon>
        <taxon>metagenomes</taxon>
        <taxon>ecological metagenomes</taxon>
    </lineage>
</organism>
<keyword evidence="1" id="KW-0560">Oxidoreductase</keyword>
<dbReference type="EMBL" id="CAFABA010000076">
    <property type="protein sequence ID" value="CAB4833447.1"/>
    <property type="molecule type" value="Genomic_DNA"/>
</dbReference>
<dbReference type="InterPro" id="IPR011032">
    <property type="entry name" value="GroES-like_sf"/>
</dbReference>
<sequence length="383" mass="40697">MKALRFERKIAKFAAATIAGRVVPGRGAKHGPLQLEDVDVPKFPDADWVRLRPRLAGICGSDLATIDGASSRYFEPIVSFPFVMGHEVVGDLDDGTRAVLIPVLHCATRGFATVCDSCARGAINLCERIAFGHLEPGLQSGFCESTGGGWSVAMVAHPSQLLVVPDEVTDEAAVLIEPMACAVHAARAITTDDIAFIGAGALGLLTVAATRAIRPDARIVITAKYPEQRAFAKALGADQVIAPNELTRTLRSTTGSLVVGDYLTGGVSTIVDCVGSEASLTDALRVVAPGGTVLVVGMPGHTSLDLTALWHRESALKGCYAYTRDDFDTALDLVRKLDLGRLVSATYPLHRYEEAIEHAANAGPRGAVKIAFDMRNEKQRNDL</sequence>
<dbReference type="InterPro" id="IPR013149">
    <property type="entry name" value="ADH-like_C"/>
</dbReference>
<dbReference type="InterPro" id="IPR036291">
    <property type="entry name" value="NAD(P)-bd_dom_sf"/>
</dbReference>
<dbReference type="EMBL" id="CAEZYR010000085">
    <property type="protein sequence ID" value="CAB4756190.1"/>
    <property type="molecule type" value="Genomic_DNA"/>
</dbReference>
<dbReference type="GO" id="GO:0016491">
    <property type="term" value="F:oxidoreductase activity"/>
    <property type="evidence" value="ECO:0007669"/>
    <property type="project" value="UniProtKB-KW"/>
</dbReference>
<dbReference type="SUPFAM" id="SSF51735">
    <property type="entry name" value="NAD(P)-binding Rossmann-fold domains"/>
    <property type="match status" value="1"/>
</dbReference>
<gene>
    <name evidence="4" type="ORF">UFOPK2754_02119</name>
    <name evidence="5" type="ORF">UFOPK3139_01813</name>
    <name evidence="6" type="ORF">UFOPK3543_00944</name>
</gene>
<protein>
    <submittedName>
        <fullName evidence="4">Unannotated protein</fullName>
    </submittedName>
</protein>
<evidence type="ECO:0000313" key="5">
    <source>
        <dbReference type="EMBL" id="CAB4833447.1"/>
    </source>
</evidence>
<dbReference type="EMBL" id="CAFBMH010000024">
    <property type="protein sequence ID" value="CAB4902490.1"/>
    <property type="molecule type" value="Genomic_DNA"/>
</dbReference>
<dbReference type="PANTHER" id="PTHR43401:SF2">
    <property type="entry name" value="L-THREONINE 3-DEHYDROGENASE"/>
    <property type="match status" value="1"/>
</dbReference>
<evidence type="ECO:0000256" key="1">
    <source>
        <dbReference type="ARBA" id="ARBA00023002"/>
    </source>
</evidence>
<dbReference type="SUPFAM" id="SSF50129">
    <property type="entry name" value="GroES-like"/>
    <property type="match status" value="1"/>
</dbReference>
<dbReference type="Pfam" id="PF00107">
    <property type="entry name" value="ADH_zinc_N"/>
    <property type="match status" value="1"/>
</dbReference>
<dbReference type="InterPro" id="IPR050129">
    <property type="entry name" value="Zn_alcohol_dh"/>
</dbReference>